<evidence type="ECO:0000313" key="2">
    <source>
        <dbReference type="Proteomes" id="UP000886689"/>
    </source>
</evidence>
<proteinExistence type="predicted"/>
<sequence length="95" mass="10886">MFCLDICQSKKVVLRFPMQERVLARLVADADEIDVRYLWRPNLQDEGDNFIYEIAVASSPCTIVTYNLRDFAQGEIRFSGGYVKTPAEVLQSLTH</sequence>
<dbReference type="AlphaFoldDB" id="A0A9D7PU67"/>
<reference evidence="1" key="1">
    <citation type="submission" date="2020-10" db="EMBL/GenBank/DDBJ databases">
        <title>Connecting structure to function with the recovery of over 1000 high-quality activated sludge metagenome-assembled genomes encoding full-length rRNA genes using long-read sequencing.</title>
        <authorList>
            <person name="Singleton C.M."/>
            <person name="Petriglieri F."/>
            <person name="Kristensen J.M."/>
            <person name="Kirkegaard R.H."/>
            <person name="Michaelsen T.Y."/>
            <person name="Andersen M.H."/>
            <person name="Karst S.M."/>
            <person name="Dueholm M.S."/>
            <person name="Nielsen P.H."/>
            <person name="Albertsen M."/>
        </authorList>
    </citation>
    <scope>NUCLEOTIDE SEQUENCE</scope>
    <source>
        <strain evidence="1">Hirt_18-Q3-R61-65_BATAC.395</strain>
    </source>
</reference>
<protein>
    <recommendedName>
        <fullName evidence="3">PIN domain-containing protein</fullName>
    </recommendedName>
</protein>
<name>A0A9D7PU67_9PROT</name>
<dbReference type="Proteomes" id="UP000886689">
    <property type="component" value="Unassembled WGS sequence"/>
</dbReference>
<accession>A0A9D7PU67</accession>
<organism evidence="1 2">
    <name type="scientific">Candidatus Proximibacter danicus</name>
    <dbReference type="NCBI Taxonomy" id="2954365"/>
    <lineage>
        <taxon>Bacteria</taxon>
        <taxon>Pseudomonadati</taxon>
        <taxon>Pseudomonadota</taxon>
        <taxon>Betaproteobacteria</taxon>
        <taxon>Candidatus Proximibacter</taxon>
    </lineage>
</organism>
<gene>
    <name evidence="1" type="ORF">IPL58_16315</name>
</gene>
<evidence type="ECO:0000313" key="1">
    <source>
        <dbReference type="EMBL" id="MBK8525449.1"/>
    </source>
</evidence>
<evidence type="ECO:0008006" key="3">
    <source>
        <dbReference type="Google" id="ProtNLM"/>
    </source>
</evidence>
<comment type="caution">
    <text evidence="1">The sequence shown here is derived from an EMBL/GenBank/DDBJ whole genome shotgun (WGS) entry which is preliminary data.</text>
</comment>
<dbReference type="EMBL" id="JADJUC010000031">
    <property type="protein sequence ID" value="MBK8525449.1"/>
    <property type="molecule type" value="Genomic_DNA"/>
</dbReference>